<evidence type="ECO:0000256" key="7">
    <source>
        <dbReference type="SAM" id="Phobius"/>
    </source>
</evidence>
<feature type="transmembrane region" description="Helical" evidence="7">
    <location>
        <begin position="161"/>
        <end position="192"/>
    </location>
</feature>
<evidence type="ECO:0008006" key="10">
    <source>
        <dbReference type="Google" id="ProtNLM"/>
    </source>
</evidence>
<accession>A0A1G2QWQ5</accession>
<organism evidence="8 9">
    <name type="scientific">Candidatus Wildermuthbacteria bacterium RIFCSPHIGHO2_01_FULL_48_27b</name>
    <dbReference type="NCBI Taxonomy" id="1802447"/>
    <lineage>
        <taxon>Bacteria</taxon>
        <taxon>Candidatus Wildermuthiibacteriota</taxon>
    </lineage>
</organism>
<dbReference type="GO" id="GO:0010043">
    <property type="term" value="P:response to zinc ion"/>
    <property type="evidence" value="ECO:0007669"/>
    <property type="project" value="TreeGrafter"/>
</dbReference>
<evidence type="ECO:0000313" key="8">
    <source>
        <dbReference type="EMBL" id="OHA64933.1"/>
    </source>
</evidence>
<evidence type="ECO:0000256" key="5">
    <source>
        <dbReference type="ARBA" id="ARBA00023136"/>
    </source>
</evidence>
<dbReference type="InterPro" id="IPR001626">
    <property type="entry name" value="ABC_TroCD"/>
</dbReference>
<keyword evidence="4 7" id="KW-1133">Transmembrane helix</keyword>
<keyword evidence="6" id="KW-0813">Transport</keyword>
<evidence type="ECO:0000313" key="9">
    <source>
        <dbReference type="Proteomes" id="UP000178170"/>
    </source>
</evidence>
<evidence type="ECO:0000256" key="3">
    <source>
        <dbReference type="ARBA" id="ARBA00022692"/>
    </source>
</evidence>
<dbReference type="PANTHER" id="PTHR30477:SF0">
    <property type="entry name" value="METAL TRANSPORT SYSTEM MEMBRANE PROTEIN TM_0125-RELATED"/>
    <property type="match status" value="1"/>
</dbReference>
<feature type="transmembrane region" description="Helical" evidence="7">
    <location>
        <begin position="232"/>
        <end position="248"/>
    </location>
</feature>
<dbReference type="SUPFAM" id="SSF81345">
    <property type="entry name" value="ABC transporter involved in vitamin B12 uptake, BtuC"/>
    <property type="match status" value="1"/>
</dbReference>
<feature type="transmembrane region" description="Helical" evidence="7">
    <location>
        <begin position="110"/>
        <end position="135"/>
    </location>
</feature>
<feature type="transmembrane region" description="Helical" evidence="7">
    <location>
        <begin position="204"/>
        <end position="226"/>
    </location>
</feature>
<dbReference type="Gene3D" id="1.10.3470.10">
    <property type="entry name" value="ABC transporter involved in vitamin B12 uptake, BtuC"/>
    <property type="match status" value="1"/>
</dbReference>
<evidence type="ECO:0000256" key="6">
    <source>
        <dbReference type="RuleBase" id="RU003943"/>
    </source>
</evidence>
<dbReference type="PANTHER" id="PTHR30477">
    <property type="entry name" value="ABC-TRANSPORTER METAL-BINDING PROTEIN"/>
    <property type="match status" value="1"/>
</dbReference>
<comment type="similarity">
    <text evidence="2 6">Belongs to the ABC-3 integral membrane protein family.</text>
</comment>
<feature type="transmembrane region" description="Helical" evidence="7">
    <location>
        <begin position="80"/>
        <end position="98"/>
    </location>
</feature>
<keyword evidence="3 6" id="KW-0812">Transmembrane</keyword>
<dbReference type="Pfam" id="PF00950">
    <property type="entry name" value="ABC-3"/>
    <property type="match status" value="1"/>
</dbReference>
<protein>
    <recommendedName>
        <fullName evidence="10">ABC transporter</fullName>
    </recommendedName>
</protein>
<reference evidence="8 9" key="1">
    <citation type="journal article" date="2016" name="Nat. Commun.">
        <title>Thousands of microbial genomes shed light on interconnected biogeochemical processes in an aquifer system.</title>
        <authorList>
            <person name="Anantharaman K."/>
            <person name="Brown C.T."/>
            <person name="Hug L.A."/>
            <person name="Sharon I."/>
            <person name="Castelle C.J."/>
            <person name="Probst A.J."/>
            <person name="Thomas B.C."/>
            <person name="Singh A."/>
            <person name="Wilkins M.J."/>
            <person name="Karaoz U."/>
            <person name="Brodie E.L."/>
            <person name="Williams K.H."/>
            <person name="Hubbard S.S."/>
            <person name="Banfield J.F."/>
        </authorList>
    </citation>
    <scope>NUCLEOTIDE SEQUENCE [LARGE SCALE GENOMIC DNA]</scope>
</reference>
<dbReference type="AlphaFoldDB" id="A0A1G2QWQ5"/>
<dbReference type="EMBL" id="MHTS01000005">
    <property type="protein sequence ID" value="OHA64933.1"/>
    <property type="molecule type" value="Genomic_DNA"/>
</dbReference>
<comment type="caution">
    <text evidence="8">The sequence shown here is derived from an EMBL/GenBank/DDBJ whole genome shotgun (WGS) entry which is preliminary data.</text>
</comment>
<keyword evidence="5 7" id="KW-0472">Membrane</keyword>
<evidence type="ECO:0000256" key="1">
    <source>
        <dbReference type="ARBA" id="ARBA00004141"/>
    </source>
</evidence>
<gene>
    <name evidence="8" type="ORF">A2843_02610</name>
</gene>
<feature type="transmembrane region" description="Helical" evidence="7">
    <location>
        <begin position="6"/>
        <end position="25"/>
    </location>
</feature>
<dbReference type="Proteomes" id="UP000178170">
    <property type="component" value="Unassembled WGS sequence"/>
</dbReference>
<evidence type="ECO:0000256" key="4">
    <source>
        <dbReference type="ARBA" id="ARBA00022989"/>
    </source>
</evidence>
<comment type="subcellular location">
    <subcellularLocation>
        <location evidence="6">Cell membrane</location>
        <topology evidence="6">Multi-pass membrane protein</topology>
    </subcellularLocation>
    <subcellularLocation>
        <location evidence="1">Membrane</location>
        <topology evidence="1">Multi-pass membrane protein</topology>
    </subcellularLocation>
</comment>
<evidence type="ECO:0000256" key="2">
    <source>
        <dbReference type="ARBA" id="ARBA00008034"/>
    </source>
</evidence>
<dbReference type="GO" id="GO:0055085">
    <property type="term" value="P:transmembrane transport"/>
    <property type="evidence" value="ECO:0007669"/>
    <property type="project" value="InterPro"/>
</dbReference>
<dbReference type="InterPro" id="IPR037294">
    <property type="entry name" value="ABC_BtuC-like"/>
</dbReference>
<feature type="transmembrane region" description="Helical" evidence="7">
    <location>
        <begin position="37"/>
        <end position="68"/>
    </location>
</feature>
<sequence>MLLGITTSVFVGVAAGYLGSFMVLRRMALVGDALSHVALPGIALALLFNVNPFLGAFFFLFIAVVAIWAIEEKTNLPTEALVGVFFTFSLAIGVLLTPEPELLEALFGDVSDVAFFDALLAVVFSLLILSTAFWLEKDLLISTISRDLAESAKVKVKRSNLLFLLLVALVVALGVKVVGTLLMGALVILPAVAARNMALRFRGFSLLSAAFGALSAVLGGGIAAVYNLPPGPIIVLVAAAFFFVSLAFRRA</sequence>
<proteinExistence type="inferred from homology"/>
<name>A0A1G2QWQ5_9BACT</name>
<dbReference type="GO" id="GO:0043190">
    <property type="term" value="C:ATP-binding cassette (ABC) transporter complex"/>
    <property type="evidence" value="ECO:0007669"/>
    <property type="project" value="InterPro"/>
</dbReference>